<keyword evidence="1" id="KW-1133">Transmembrane helix</keyword>
<proteinExistence type="predicted"/>
<dbReference type="AlphaFoldDB" id="A0AB40AVT5"/>
<evidence type="ECO:0000313" key="3">
    <source>
        <dbReference type="RefSeq" id="XP_039118947.1"/>
    </source>
</evidence>
<accession>A0AB40AVT5</accession>
<dbReference type="PANTHER" id="PTHR33116:SF78">
    <property type="entry name" value="OS12G0587133 PROTEIN"/>
    <property type="match status" value="1"/>
</dbReference>
<name>A0AB40AVT5_DIOCR</name>
<dbReference type="RefSeq" id="XP_039118947.1">
    <property type="nucleotide sequence ID" value="XM_039263013.1"/>
</dbReference>
<keyword evidence="1" id="KW-0472">Membrane</keyword>
<dbReference type="PANTHER" id="PTHR33116">
    <property type="entry name" value="REVERSE TRANSCRIPTASE ZINC-BINDING DOMAIN-CONTAINING PROTEIN-RELATED-RELATED"/>
    <property type="match status" value="1"/>
</dbReference>
<dbReference type="GeneID" id="120255122"/>
<protein>
    <submittedName>
        <fullName evidence="3">Uncharacterized protein LOC120255122</fullName>
    </submittedName>
</protein>
<reference evidence="3" key="1">
    <citation type="submission" date="2025-08" db="UniProtKB">
        <authorList>
            <consortium name="RefSeq"/>
        </authorList>
    </citation>
    <scope>IDENTIFICATION</scope>
</reference>
<keyword evidence="2" id="KW-1185">Reference proteome</keyword>
<evidence type="ECO:0000313" key="2">
    <source>
        <dbReference type="Proteomes" id="UP001515500"/>
    </source>
</evidence>
<gene>
    <name evidence="3" type="primary">LOC120255122</name>
</gene>
<evidence type="ECO:0000256" key="1">
    <source>
        <dbReference type="SAM" id="Phobius"/>
    </source>
</evidence>
<dbReference type="Proteomes" id="UP001515500">
    <property type="component" value="Chromosome 3"/>
</dbReference>
<feature type="transmembrane region" description="Helical" evidence="1">
    <location>
        <begin position="82"/>
        <end position="102"/>
    </location>
</feature>
<sequence length="150" mass="16567">MAPRMDIFAIKLRGLRQGDSLSLMLFALVMDVLSSMFVHALNTKVLVGVPLGEFGSSCLTGLETNFDKTCLYSSKIGELPEVATAETLSCVVGTLLVTYLGIPISRSGPHKKDWEGLILNIRRRLPAWKVWTFFGRILQLPDPPESMTLV</sequence>
<keyword evidence="1" id="KW-0812">Transmembrane</keyword>
<organism evidence="2 3">
    <name type="scientific">Dioscorea cayennensis subsp. rotundata</name>
    <name type="common">White Guinea yam</name>
    <name type="synonym">Dioscorea rotundata</name>
    <dbReference type="NCBI Taxonomy" id="55577"/>
    <lineage>
        <taxon>Eukaryota</taxon>
        <taxon>Viridiplantae</taxon>
        <taxon>Streptophyta</taxon>
        <taxon>Embryophyta</taxon>
        <taxon>Tracheophyta</taxon>
        <taxon>Spermatophyta</taxon>
        <taxon>Magnoliopsida</taxon>
        <taxon>Liliopsida</taxon>
        <taxon>Dioscoreales</taxon>
        <taxon>Dioscoreaceae</taxon>
        <taxon>Dioscorea</taxon>
    </lineage>
</organism>
<feature type="transmembrane region" description="Helical" evidence="1">
    <location>
        <begin position="21"/>
        <end position="41"/>
    </location>
</feature>